<dbReference type="Proteomes" id="UP000224006">
    <property type="component" value="Chromosome V"/>
</dbReference>
<keyword evidence="3" id="KW-0808">Transferase</keyword>
<proteinExistence type="inferred from homology"/>
<keyword evidence="5 8" id="KW-0418">Kinase</keyword>
<evidence type="ECO:0000313" key="8">
    <source>
        <dbReference type="EMBL" id="PFH35405.1"/>
    </source>
</evidence>
<feature type="region of interest" description="Disordered" evidence="7">
    <location>
        <begin position="1"/>
        <end position="21"/>
    </location>
</feature>
<sequence length="597" mass="64424">MLQGTEEDGADGGVRGTKRCRKDDAGDASARLLPSILCLQSHVVRSCVGGPAFTFPLQHRGFQVGCIYTTQFVDMYVHKGTVLTPLALRTLLDGVAPTSEAIRRTEDRHNRSLRTVCGHPGSAPARACRGGEPCSDCPPTRNEAECFSDSSIDSTLAPDNPESRKLKGWSTRPHDYIASGFIGNVPLIAEFSRWLRRIRGFYAAGQCRGPIFLCDPVLGDCGQVYVPAECLTAYARLLLPVADIITPNQWEALWLSRQDILSTPDVFNANNCLEDKTVQNVASDSLPQNAGSGWQPFSSPGGSAAEERPTLSDALRLVNRLHAFGPEIVIITSMELSGEGSQLVSEEAGETSRQTGEGEPSTDSSPYLYLIASRQRRDAPRCTPACWDETSVRLVGLSTAATLQGDQKSSISAAAAAASRSPDGMQVNIDCCEDRWRQNEHGTSMSGRIQEARQRLSSSSPPGDESEADLPPASVSVELGSPSACREITREQQPGTGLTQDEEDDVVYVVRFPKLQTNLCGTGDAWAALFLAAFHESRFCLRRAVETAVAGTQAAILHTVSLHGTQSECIDIVGSRSAVDAAPIVHRARRIERKLKA</sequence>
<dbReference type="SUPFAM" id="SSF53613">
    <property type="entry name" value="Ribokinase-like"/>
    <property type="match status" value="2"/>
</dbReference>
<accession>A0A2A9MBQ5</accession>
<dbReference type="GO" id="GO:0005829">
    <property type="term" value="C:cytosol"/>
    <property type="evidence" value="ECO:0007669"/>
    <property type="project" value="TreeGrafter"/>
</dbReference>
<comment type="similarity">
    <text evidence="1">Belongs to the pyridoxine kinase family.</text>
</comment>
<dbReference type="STRING" id="94643.A0A2A9MBQ5"/>
<feature type="region of interest" description="Disordered" evidence="7">
    <location>
        <begin position="340"/>
        <end position="366"/>
    </location>
</feature>
<dbReference type="KEGG" id="bbes:BESB_062920"/>
<dbReference type="GO" id="GO:0009443">
    <property type="term" value="P:pyridoxal 5'-phosphate salvage"/>
    <property type="evidence" value="ECO:0007669"/>
    <property type="project" value="InterPro"/>
</dbReference>
<evidence type="ECO:0000256" key="2">
    <source>
        <dbReference type="ARBA" id="ARBA00012104"/>
    </source>
</evidence>
<dbReference type="EMBL" id="NWUJ01000005">
    <property type="protein sequence ID" value="PFH35405.1"/>
    <property type="molecule type" value="Genomic_DNA"/>
</dbReference>
<gene>
    <name evidence="8" type="ORF">BESB_062920</name>
</gene>
<name>A0A2A9MBQ5_BESBE</name>
<evidence type="ECO:0000256" key="3">
    <source>
        <dbReference type="ARBA" id="ARBA00022679"/>
    </source>
</evidence>
<evidence type="ECO:0000256" key="1">
    <source>
        <dbReference type="ARBA" id="ARBA00008805"/>
    </source>
</evidence>
<reference evidence="8 9" key="1">
    <citation type="submission" date="2017-09" db="EMBL/GenBank/DDBJ databases">
        <title>Genome sequencing of Besnoitia besnoiti strain Bb-Ger1.</title>
        <authorList>
            <person name="Schares G."/>
            <person name="Venepally P."/>
            <person name="Lorenzi H.A."/>
        </authorList>
    </citation>
    <scope>NUCLEOTIDE SEQUENCE [LARGE SCALE GENOMIC DNA]</scope>
    <source>
        <strain evidence="8 9">Bb-Ger1</strain>
    </source>
</reference>
<dbReference type="EC" id="2.7.1.35" evidence="2"/>
<dbReference type="AlphaFoldDB" id="A0A2A9MBQ5"/>
<evidence type="ECO:0000256" key="6">
    <source>
        <dbReference type="ARBA" id="ARBA00022840"/>
    </source>
</evidence>
<feature type="region of interest" description="Disordered" evidence="7">
    <location>
        <begin position="284"/>
        <end position="308"/>
    </location>
</feature>
<feature type="compositionally biased region" description="Polar residues" evidence="7">
    <location>
        <begin position="351"/>
        <end position="365"/>
    </location>
</feature>
<dbReference type="PANTHER" id="PTHR10534:SF2">
    <property type="entry name" value="PYRIDOXAL KINASE"/>
    <property type="match status" value="1"/>
</dbReference>
<protein>
    <recommendedName>
        <fullName evidence="2">pyridoxal kinase</fullName>
        <ecNumber evidence="2">2.7.1.35</ecNumber>
    </recommendedName>
</protein>
<dbReference type="OrthoDB" id="333432at2759"/>
<feature type="compositionally biased region" description="Acidic residues" evidence="7">
    <location>
        <begin position="1"/>
        <end position="10"/>
    </location>
</feature>
<keyword evidence="6" id="KW-0067">ATP-binding</keyword>
<dbReference type="GO" id="GO:0008478">
    <property type="term" value="F:pyridoxal kinase activity"/>
    <property type="evidence" value="ECO:0007669"/>
    <property type="project" value="UniProtKB-EC"/>
</dbReference>
<dbReference type="InterPro" id="IPR004625">
    <property type="entry name" value="PyrdxlKinase"/>
</dbReference>
<dbReference type="Gene3D" id="3.40.1190.20">
    <property type="match status" value="2"/>
</dbReference>
<dbReference type="GO" id="GO:0005524">
    <property type="term" value="F:ATP binding"/>
    <property type="evidence" value="ECO:0007669"/>
    <property type="project" value="UniProtKB-KW"/>
</dbReference>
<dbReference type="VEuPathDB" id="ToxoDB:BESB_062920"/>
<evidence type="ECO:0000256" key="7">
    <source>
        <dbReference type="SAM" id="MobiDB-lite"/>
    </source>
</evidence>
<dbReference type="RefSeq" id="XP_029219414.1">
    <property type="nucleotide sequence ID" value="XM_029364706.1"/>
</dbReference>
<comment type="caution">
    <text evidence="8">The sequence shown here is derived from an EMBL/GenBank/DDBJ whole genome shotgun (WGS) entry which is preliminary data.</text>
</comment>
<dbReference type="PANTHER" id="PTHR10534">
    <property type="entry name" value="PYRIDOXAL KINASE"/>
    <property type="match status" value="1"/>
</dbReference>
<keyword evidence="4" id="KW-0547">Nucleotide-binding</keyword>
<feature type="region of interest" description="Disordered" evidence="7">
    <location>
        <begin position="440"/>
        <end position="476"/>
    </location>
</feature>
<evidence type="ECO:0000313" key="9">
    <source>
        <dbReference type="Proteomes" id="UP000224006"/>
    </source>
</evidence>
<dbReference type="InterPro" id="IPR029056">
    <property type="entry name" value="Ribokinase-like"/>
</dbReference>
<feature type="compositionally biased region" description="Polar residues" evidence="7">
    <location>
        <begin position="284"/>
        <end position="301"/>
    </location>
</feature>
<evidence type="ECO:0000256" key="5">
    <source>
        <dbReference type="ARBA" id="ARBA00022777"/>
    </source>
</evidence>
<dbReference type="GeneID" id="40311220"/>
<keyword evidence="9" id="KW-1185">Reference proteome</keyword>
<organism evidence="8 9">
    <name type="scientific">Besnoitia besnoiti</name>
    <name type="common">Apicomplexan protozoan</name>
    <dbReference type="NCBI Taxonomy" id="94643"/>
    <lineage>
        <taxon>Eukaryota</taxon>
        <taxon>Sar</taxon>
        <taxon>Alveolata</taxon>
        <taxon>Apicomplexa</taxon>
        <taxon>Conoidasida</taxon>
        <taxon>Coccidia</taxon>
        <taxon>Eucoccidiorida</taxon>
        <taxon>Eimeriorina</taxon>
        <taxon>Sarcocystidae</taxon>
        <taxon>Besnoitia</taxon>
    </lineage>
</organism>
<evidence type="ECO:0000256" key="4">
    <source>
        <dbReference type="ARBA" id="ARBA00022741"/>
    </source>
</evidence>